<dbReference type="PANTHER" id="PTHR43840">
    <property type="entry name" value="MITOCHONDRIAL METAL TRANSPORTER 1-RELATED"/>
    <property type="match status" value="1"/>
</dbReference>
<evidence type="ECO:0000256" key="2">
    <source>
        <dbReference type="ARBA" id="ARBA00008114"/>
    </source>
</evidence>
<evidence type="ECO:0000256" key="5">
    <source>
        <dbReference type="ARBA" id="ARBA00022989"/>
    </source>
</evidence>
<evidence type="ECO:0000259" key="9">
    <source>
        <dbReference type="Pfam" id="PF16916"/>
    </source>
</evidence>
<evidence type="ECO:0000256" key="3">
    <source>
        <dbReference type="ARBA" id="ARBA00022448"/>
    </source>
</evidence>
<evidence type="ECO:0000256" key="1">
    <source>
        <dbReference type="ARBA" id="ARBA00004141"/>
    </source>
</evidence>
<protein>
    <submittedName>
        <fullName evidence="10">Cation diffusion facilitator family transporter</fullName>
    </submittedName>
</protein>
<comment type="subcellular location">
    <subcellularLocation>
        <location evidence="1">Membrane</location>
        <topology evidence="1">Multi-pass membrane protein</topology>
    </subcellularLocation>
</comment>
<feature type="transmembrane region" description="Helical" evidence="7">
    <location>
        <begin position="100"/>
        <end position="121"/>
    </location>
</feature>
<dbReference type="InterPro" id="IPR050291">
    <property type="entry name" value="CDF_Transporter"/>
</dbReference>
<dbReference type="Pfam" id="PF16916">
    <property type="entry name" value="ZT_dimer"/>
    <property type="match status" value="1"/>
</dbReference>
<dbReference type="Gene3D" id="1.20.1510.10">
    <property type="entry name" value="Cation efflux protein transmembrane domain"/>
    <property type="match status" value="1"/>
</dbReference>
<dbReference type="Proteomes" id="UP000004525">
    <property type="component" value="Unassembled WGS sequence"/>
</dbReference>
<dbReference type="NCBIfam" id="TIGR01297">
    <property type="entry name" value="CDF"/>
    <property type="match status" value="1"/>
</dbReference>
<dbReference type="AlphaFoldDB" id="C2JZE5"/>
<evidence type="ECO:0000259" key="8">
    <source>
        <dbReference type="Pfam" id="PF01545"/>
    </source>
</evidence>
<dbReference type="SUPFAM" id="SSF161111">
    <property type="entry name" value="Cation efflux protein transmembrane domain-like"/>
    <property type="match status" value="1"/>
</dbReference>
<gene>
    <name evidence="10" type="ORF">HMPREF0539_2280</name>
</gene>
<dbReference type="InterPro" id="IPR027469">
    <property type="entry name" value="Cation_efflux_TMD_sf"/>
</dbReference>
<dbReference type="InterPro" id="IPR027470">
    <property type="entry name" value="Cation_efflux_CTD"/>
</dbReference>
<evidence type="ECO:0000256" key="7">
    <source>
        <dbReference type="SAM" id="Phobius"/>
    </source>
</evidence>
<comment type="similarity">
    <text evidence="2">Belongs to the cation diffusion facilitator (CDF) transporter (TC 2.A.4) family.</text>
</comment>
<dbReference type="InterPro" id="IPR002524">
    <property type="entry name" value="Cation_efflux"/>
</dbReference>
<accession>C2JZE5</accession>
<feature type="transmembrane region" description="Helical" evidence="7">
    <location>
        <begin position="208"/>
        <end position="225"/>
    </location>
</feature>
<organism evidence="10 11">
    <name type="scientific">Lacticaseibacillus rhamnosus (strain LMS2-1)</name>
    <dbReference type="NCBI Taxonomy" id="525361"/>
    <lineage>
        <taxon>Bacteria</taxon>
        <taxon>Bacillati</taxon>
        <taxon>Bacillota</taxon>
        <taxon>Bacilli</taxon>
        <taxon>Lactobacillales</taxon>
        <taxon>Lactobacillaceae</taxon>
        <taxon>Lacticaseibacillus</taxon>
    </lineage>
</organism>
<dbReference type="PANTHER" id="PTHR43840:SF50">
    <property type="entry name" value="MANGANESE EFFLUX SYSTEM PROTEIN MNES"/>
    <property type="match status" value="1"/>
</dbReference>
<name>C2JZE5_LACRM</name>
<dbReference type="InterPro" id="IPR058533">
    <property type="entry name" value="Cation_efflux_TM"/>
</dbReference>
<dbReference type="HOGENOM" id="CLU_013430_3_5_9"/>
<evidence type="ECO:0000313" key="10">
    <source>
        <dbReference type="EMBL" id="EEN79618.1"/>
    </source>
</evidence>
<feature type="non-terminal residue" evidence="10">
    <location>
        <position position="1"/>
    </location>
</feature>
<feature type="domain" description="Cation efflux protein cytoplasmic" evidence="9">
    <location>
        <begin position="242"/>
        <end position="312"/>
    </location>
</feature>
<keyword evidence="4 7" id="KW-0812">Transmembrane</keyword>
<evidence type="ECO:0000256" key="6">
    <source>
        <dbReference type="ARBA" id="ARBA00023136"/>
    </source>
</evidence>
<dbReference type="GO" id="GO:0016020">
    <property type="term" value="C:membrane"/>
    <property type="evidence" value="ECO:0007669"/>
    <property type="project" value="UniProtKB-SubCell"/>
</dbReference>
<keyword evidence="5 7" id="KW-1133">Transmembrane helix</keyword>
<sequence>LKKVFAMLKSNNSLSISALIEQHGHEKIRQARRMLVVNLIVYTVIAAIELWFGAKDHAVALTADGQNNLTGIVTVSALIVGLSFATRPSDTFHLEGHWQFENLAVFLAGLGMFLIGLITIWEGLGATLALLSGHAAAPLKGQAAIMAAISAVSMLILCWFNHLIGQHTQSSSLAASAKDFLGDALTSTGTMIAILGASYWHIHWIDPLAAVLIGLFLIWNGSRILSTSAEKLSNGFNPALRTQLVDKLQTVSGILAVSFVDGRYAGSNIIVEAEIVLPAGDSLAKSYRICKSAEQVLQSDFPVLYCCIQVKPNLPKNMSR</sequence>
<dbReference type="SUPFAM" id="SSF160240">
    <property type="entry name" value="Cation efflux protein cytoplasmic domain-like"/>
    <property type="match status" value="1"/>
</dbReference>
<feature type="transmembrane region" description="Helical" evidence="7">
    <location>
        <begin position="35"/>
        <end position="54"/>
    </location>
</feature>
<comment type="caution">
    <text evidence="10">The sequence shown here is derived from an EMBL/GenBank/DDBJ whole genome shotgun (WGS) entry which is preliminary data.</text>
</comment>
<dbReference type="EMBL" id="ACIZ01000097">
    <property type="protein sequence ID" value="EEN79618.1"/>
    <property type="molecule type" value="Genomic_DNA"/>
</dbReference>
<keyword evidence="6 7" id="KW-0472">Membrane</keyword>
<feature type="transmembrane region" description="Helical" evidence="7">
    <location>
        <begin position="69"/>
        <end position="88"/>
    </location>
</feature>
<dbReference type="Pfam" id="PF01545">
    <property type="entry name" value="Cation_efflux"/>
    <property type="match status" value="1"/>
</dbReference>
<dbReference type="Gene3D" id="3.30.70.1350">
    <property type="entry name" value="Cation efflux protein, cytoplasmic domain"/>
    <property type="match status" value="1"/>
</dbReference>
<dbReference type="GO" id="GO:0008324">
    <property type="term" value="F:monoatomic cation transmembrane transporter activity"/>
    <property type="evidence" value="ECO:0007669"/>
    <property type="project" value="InterPro"/>
</dbReference>
<feature type="domain" description="Cation efflux protein transmembrane" evidence="8">
    <location>
        <begin position="35"/>
        <end position="232"/>
    </location>
</feature>
<dbReference type="InterPro" id="IPR036837">
    <property type="entry name" value="Cation_efflux_CTD_sf"/>
</dbReference>
<evidence type="ECO:0000256" key="4">
    <source>
        <dbReference type="ARBA" id="ARBA00022692"/>
    </source>
</evidence>
<keyword evidence="3" id="KW-0813">Transport</keyword>
<keyword evidence="11" id="KW-1185">Reference proteome</keyword>
<evidence type="ECO:0000313" key="11">
    <source>
        <dbReference type="Proteomes" id="UP000004525"/>
    </source>
</evidence>
<proteinExistence type="inferred from homology"/>
<feature type="transmembrane region" description="Helical" evidence="7">
    <location>
        <begin position="141"/>
        <end position="160"/>
    </location>
</feature>
<reference evidence="10" key="1">
    <citation type="submission" date="2009-01" db="EMBL/GenBank/DDBJ databases">
        <authorList>
            <person name="Qin X."/>
            <person name="Bachman B."/>
            <person name="Battles P."/>
            <person name="Bell A."/>
            <person name="Bess C."/>
            <person name="Bickham C."/>
            <person name="Chaboub L."/>
            <person name="Chen D."/>
            <person name="Coyle M."/>
            <person name="Deiros D.R."/>
            <person name="Dinh H."/>
            <person name="Forbes L."/>
            <person name="Fowler G."/>
            <person name="Francisco L."/>
            <person name="Fu Q."/>
            <person name="Gubbala S."/>
            <person name="Hale W."/>
            <person name="Han Y."/>
            <person name="Hemphill L."/>
            <person name="Highlander S.K."/>
            <person name="Hirani K."/>
            <person name="Hogues M."/>
            <person name="Jackson L."/>
            <person name="Jakkamsetti A."/>
            <person name="Javaid M."/>
            <person name="Jiang H."/>
            <person name="Korchina V."/>
            <person name="Kovar C."/>
            <person name="Lara F."/>
            <person name="Lee S."/>
            <person name="Mata R."/>
            <person name="Mathew T."/>
            <person name="Moen C."/>
            <person name="Morales K."/>
            <person name="Munidasa M."/>
            <person name="Nazareth L."/>
            <person name="Ngo R."/>
            <person name="Nguyen L."/>
            <person name="Okwuonu G."/>
            <person name="Ongeri F."/>
            <person name="Patil S."/>
            <person name="Petrosino J."/>
            <person name="Pham C."/>
            <person name="Pham P."/>
            <person name="Pu L.-L."/>
            <person name="Puazo M."/>
            <person name="Raj R."/>
            <person name="Reid J."/>
            <person name="Rouhana J."/>
            <person name="Saada N."/>
            <person name="Shang Y."/>
            <person name="Simmons D."/>
            <person name="Thornton R."/>
            <person name="Warren J."/>
            <person name="Weissenberger G."/>
            <person name="Zhang J."/>
            <person name="Zhang L."/>
            <person name="Zhou C."/>
            <person name="Zhu D."/>
            <person name="Muzny D."/>
            <person name="Worley K."/>
            <person name="Gibbs R."/>
        </authorList>
    </citation>
    <scope>NUCLEOTIDE SEQUENCE [LARGE SCALE GENOMIC DNA]</scope>
    <source>
        <strain evidence="10">LMS2-1</strain>
    </source>
</reference>